<evidence type="ECO:0000313" key="2">
    <source>
        <dbReference type="Proteomes" id="UP001151760"/>
    </source>
</evidence>
<dbReference type="EMBL" id="BQNB010010336">
    <property type="protein sequence ID" value="GJS75899.1"/>
    <property type="molecule type" value="Genomic_DNA"/>
</dbReference>
<dbReference type="Proteomes" id="UP001151760">
    <property type="component" value="Unassembled WGS sequence"/>
</dbReference>
<accession>A0ABQ4YDV1</accession>
<proteinExistence type="predicted"/>
<evidence type="ECO:0000313" key="1">
    <source>
        <dbReference type="EMBL" id="GJS75899.1"/>
    </source>
</evidence>
<reference evidence="1" key="2">
    <citation type="submission" date="2022-01" db="EMBL/GenBank/DDBJ databases">
        <authorList>
            <person name="Yamashiro T."/>
            <person name="Shiraishi A."/>
            <person name="Satake H."/>
            <person name="Nakayama K."/>
        </authorList>
    </citation>
    <scope>NUCLEOTIDE SEQUENCE</scope>
</reference>
<sequence>MAREEVALPLPLHPPSVNHPPLISMMMIMMEMTKGPRVQALLPPLILSIHCQMTFLKSFLTHPTSTQTWNHSTLAKPKSSTVKFNCEMSNMVE</sequence>
<gene>
    <name evidence="1" type="ORF">Tco_0725780</name>
</gene>
<reference evidence="1" key="1">
    <citation type="journal article" date="2022" name="Int. J. Mol. Sci.">
        <title>Draft Genome of Tanacetum Coccineum: Genomic Comparison of Closely Related Tanacetum-Family Plants.</title>
        <authorList>
            <person name="Yamashiro T."/>
            <person name="Shiraishi A."/>
            <person name="Nakayama K."/>
            <person name="Satake H."/>
        </authorList>
    </citation>
    <scope>NUCLEOTIDE SEQUENCE</scope>
</reference>
<keyword evidence="2" id="KW-1185">Reference proteome</keyword>
<protein>
    <submittedName>
        <fullName evidence="1">Uncharacterized protein</fullName>
    </submittedName>
</protein>
<comment type="caution">
    <text evidence="1">The sequence shown here is derived from an EMBL/GenBank/DDBJ whole genome shotgun (WGS) entry which is preliminary data.</text>
</comment>
<organism evidence="1 2">
    <name type="scientific">Tanacetum coccineum</name>
    <dbReference type="NCBI Taxonomy" id="301880"/>
    <lineage>
        <taxon>Eukaryota</taxon>
        <taxon>Viridiplantae</taxon>
        <taxon>Streptophyta</taxon>
        <taxon>Embryophyta</taxon>
        <taxon>Tracheophyta</taxon>
        <taxon>Spermatophyta</taxon>
        <taxon>Magnoliopsida</taxon>
        <taxon>eudicotyledons</taxon>
        <taxon>Gunneridae</taxon>
        <taxon>Pentapetalae</taxon>
        <taxon>asterids</taxon>
        <taxon>campanulids</taxon>
        <taxon>Asterales</taxon>
        <taxon>Asteraceae</taxon>
        <taxon>Asteroideae</taxon>
        <taxon>Anthemideae</taxon>
        <taxon>Anthemidinae</taxon>
        <taxon>Tanacetum</taxon>
    </lineage>
</organism>
<name>A0ABQ4YDV1_9ASTR</name>